<dbReference type="InterPro" id="IPR028082">
    <property type="entry name" value="Peripla_BP_I"/>
</dbReference>
<sequence>MLRRRSSVAFAALAMSAGLVLAGCTPAEEAAEESTDTGSESTEESTSTDGPDFSSVQVALVPGGAHPYFQPWIAGGEAAVAEFGIGATEFNETGEWDQTKHNSAIDSMAAQGFNAFGIFGVSPTDINTTFSNLNEQGFATGSLASCPAGDVNEASFCLSTDTGEAAYLATQALIEQMGGEGAIVHLTGNAVDSNTVRRIDGVQAAIDETDGAVTLLTTITDIDTDLQSAQKAVTDLLAAQGDAVNGIVTTAYNPAVAATEGVGDTGLPIKVIAIDDDQIILDAIREGTISGTVVQNPWGQAYVGSWVLAALQTGYCEMNEPGLYVDSGSFLVTTENVDTYDAEREATSKEILAAFQNDYMTCN</sequence>
<dbReference type="KEGG" id="psai:C3B54_111371"/>
<feature type="signal peptide" evidence="5">
    <location>
        <begin position="1"/>
        <end position="22"/>
    </location>
</feature>
<feature type="compositionally biased region" description="Low complexity" evidence="4">
    <location>
        <begin position="36"/>
        <end position="50"/>
    </location>
</feature>
<dbReference type="Gene3D" id="3.40.50.2300">
    <property type="match status" value="2"/>
</dbReference>
<dbReference type="GO" id="GO:0030246">
    <property type="term" value="F:carbohydrate binding"/>
    <property type="evidence" value="ECO:0007669"/>
    <property type="project" value="UniProtKB-ARBA"/>
</dbReference>
<protein>
    <submittedName>
        <fullName evidence="7">CUT2 ABC transporter substrate-binding lipoprotein</fullName>
    </submittedName>
</protein>
<dbReference type="PANTHER" id="PTHR46847:SF1">
    <property type="entry name" value="D-ALLOSE-BINDING PERIPLASMIC PROTEIN-RELATED"/>
    <property type="match status" value="1"/>
</dbReference>
<dbReference type="InterPro" id="IPR025997">
    <property type="entry name" value="SBP_2_dom"/>
</dbReference>
<feature type="domain" description="Periplasmic binding protein" evidence="6">
    <location>
        <begin position="60"/>
        <end position="314"/>
    </location>
</feature>
<dbReference type="Proteomes" id="UP000243077">
    <property type="component" value="Chromosome"/>
</dbReference>
<dbReference type="CDD" id="cd01536">
    <property type="entry name" value="PBP1_ABC_sugar_binding-like"/>
    <property type="match status" value="1"/>
</dbReference>
<dbReference type="Pfam" id="PF13407">
    <property type="entry name" value="Peripla_BP_4"/>
    <property type="match status" value="1"/>
</dbReference>
<keyword evidence="3 5" id="KW-0732">Signal</keyword>
<evidence type="ECO:0000256" key="4">
    <source>
        <dbReference type="SAM" id="MobiDB-lite"/>
    </source>
</evidence>
<evidence type="ECO:0000313" key="8">
    <source>
        <dbReference type="Proteomes" id="UP000243077"/>
    </source>
</evidence>
<dbReference type="GO" id="GO:0030313">
    <property type="term" value="C:cell envelope"/>
    <property type="evidence" value="ECO:0007669"/>
    <property type="project" value="UniProtKB-SubCell"/>
</dbReference>
<gene>
    <name evidence="7" type="ORF">C3B54_111371</name>
</gene>
<evidence type="ECO:0000256" key="5">
    <source>
        <dbReference type="SAM" id="SignalP"/>
    </source>
</evidence>
<reference evidence="7 8" key="1">
    <citation type="submission" date="2018-02" db="EMBL/GenBank/DDBJ databases">
        <title>Complete genome of the streamlined marine actinobacterium Pontimonas salivibrio CL-TW6 adapted to coastal planktonic lifestype.</title>
        <authorList>
            <person name="Cho B.C."/>
            <person name="Hardies S.C."/>
            <person name="Jang G.I."/>
            <person name="Hwang C.Y."/>
        </authorList>
    </citation>
    <scope>NUCLEOTIDE SEQUENCE [LARGE SCALE GENOMIC DNA]</scope>
    <source>
        <strain evidence="7 8">CL-TW6</strain>
    </source>
</reference>
<feature type="region of interest" description="Disordered" evidence="4">
    <location>
        <begin position="27"/>
        <end position="54"/>
    </location>
</feature>
<dbReference type="SUPFAM" id="SSF53822">
    <property type="entry name" value="Periplasmic binding protein-like I"/>
    <property type="match status" value="1"/>
</dbReference>
<evidence type="ECO:0000256" key="2">
    <source>
        <dbReference type="ARBA" id="ARBA00007639"/>
    </source>
</evidence>
<proteinExistence type="inferred from homology"/>
<evidence type="ECO:0000313" key="7">
    <source>
        <dbReference type="EMBL" id="AVG24314.1"/>
    </source>
</evidence>
<feature type="chain" id="PRO_5039121057" evidence="5">
    <location>
        <begin position="23"/>
        <end position="363"/>
    </location>
</feature>
<dbReference type="AlphaFoldDB" id="A0A2L2BRK7"/>
<evidence type="ECO:0000259" key="6">
    <source>
        <dbReference type="Pfam" id="PF13407"/>
    </source>
</evidence>
<comment type="similarity">
    <text evidence="2">Belongs to the bacterial solute-binding protein 2 family.</text>
</comment>
<organism evidence="7 8">
    <name type="scientific">Pontimonas salivibrio</name>
    <dbReference type="NCBI Taxonomy" id="1159327"/>
    <lineage>
        <taxon>Bacteria</taxon>
        <taxon>Bacillati</taxon>
        <taxon>Actinomycetota</taxon>
        <taxon>Actinomycetes</taxon>
        <taxon>Micrococcales</taxon>
        <taxon>Microbacteriaceae</taxon>
        <taxon>Pontimonas</taxon>
    </lineage>
</organism>
<evidence type="ECO:0000256" key="1">
    <source>
        <dbReference type="ARBA" id="ARBA00004196"/>
    </source>
</evidence>
<dbReference type="PROSITE" id="PS51257">
    <property type="entry name" value="PROKAR_LIPOPROTEIN"/>
    <property type="match status" value="1"/>
</dbReference>
<keyword evidence="7" id="KW-0449">Lipoprotein</keyword>
<evidence type="ECO:0000256" key="3">
    <source>
        <dbReference type="ARBA" id="ARBA00022729"/>
    </source>
</evidence>
<dbReference type="EMBL" id="CP026923">
    <property type="protein sequence ID" value="AVG24314.1"/>
    <property type="molecule type" value="Genomic_DNA"/>
</dbReference>
<dbReference type="PANTHER" id="PTHR46847">
    <property type="entry name" value="D-ALLOSE-BINDING PERIPLASMIC PROTEIN-RELATED"/>
    <property type="match status" value="1"/>
</dbReference>
<name>A0A2L2BRK7_9MICO</name>
<accession>A0A2L2BRK7</accession>
<comment type="subcellular location">
    <subcellularLocation>
        <location evidence="1">Cell envelope</location>
    </subcellularLocation>
</comment>
<keyword evidence="8" id="KW-1185">Reference proteome</keyword>